<evidence type="ECO:0000313" key="1">
    <source>
        <dbReference type="EMBL" id="KZP24157.1"/>
    </source>
</evidence>
<accession>A0A166MNP2</accession>
<proteinExistence type="predicted"/>
<organism evidence="1 2">
    <name type="scientific">Athelia psychrophila</name>
    <dbReference type="NCBI Taxonomy" id="1759441"/>
    <lineage>
        <taxon>Eukaryota</taxon>
        <taxon>Fungi</taxon>
        <taxon>Dikarya</taxon>
        <taxon>Basidiomycota</taxon>
        <taxon>Agaricomycotina</taxon>
        <taxon>Agaricomycetes</taxon>
        <taxon>Agaricomycetidae</taxon>
        <taxon>Atheliales</taxon>
        <taxon>Atheliaceae</taxon>
        <taxon>Athelia</taxon>
    </lineage>
</organism>
<reference evidence="1 2" key="1">
    <citation type="journal article" date="2016" name="Mol. Biol. Evol.">
        <title>Comparative Genomics of Early-Diverging Mushroom-Forming Fungi Provides Insights into the Origins of Lignocellulose Decay Capabilities.</title>
        <authorList>
            <person name="Nagy L.G."/>
            <person name="Riley R."/>
            <person name="Tritt A."/>
            <person name="Adam C."/>
            <person name="Daum C."/>
            <person name="Floudas D."/>
            <person name="Sun H."/>
            <person name="Yadav J.S."/>
            <person name="Pangilinan J."/>
            <person name="Larsson K.H."/>
            <person name="Matsuura K."/>
            <person name="Barry K."/>
            <person name="Labutti K."/>
            <person name="Kuo R."/>
            <person name="Ohm R.A."/>
            <person name="Bhattacharya S.S."/>
            <person name="Shirouzu T."/>
            <person name="Yoshinaga Y."/>
            <person name="Martin F.M."/>
            <person name="Grigoriev I.V."/>
            <person name="Hibbett D.S."/>
        </authorList>
    </citation>
    <scope>NUCLEOTIDE SEQUENCE [LARGE SCALE GENOMIC DNA]</scope>
    <source>
        <strain evidence="1 2">CBS 109695</strain>
    </source>
</reference>
<evidence type="ECO:0000313" key="2">
    <source>
        <dbReference type="Proteomes" id="UP000076532"/>
    </source>
</evidence>
<gene>
    <name evidence="1" type="ORF">FIBSPDRAFT_930113</name>
</gene>
<sequence length="128" mass="13985">MPVAIRNPAVTFGLRTTSHGLDWPIGARASRDALQQTDLAWLIRREHIAGRLHGGGVHDGQELSSPPRLPDICCQSTGHDSKLDTLERALVTDPQQPSELEDAWNGSRRDLRFDGVVEAAGKENSKPS</sequence>
<dbReference type="Proteomes" id="UP000076532">
    <property type="component" value="Unassembled WGS sequence"/>
</dbReference>
<dbReference type="AlphaFoldDB" id="A0A166MNP2"/>
<dbReference type="EMBL" id="KV417528">
    <property type="protein sequence ID" value="KZP24157.1"/>
    <property type="molecule type" value="Genomic_DNA"/>
</dbReference>
<keyword evidence="2" id="KW-1185">Reference proteome</keyword>
<protein>
    <submittedName>
        <fullName evidence="1">Uncharacterized protein</fullName>
    </submittedName>
</protein>
<name>A0A166MNP2_9AGAM</name>